<sequence length="576" mass="64840">MNGDLSSIKQYLPKTLQLEDSPIFNFIVPIATILGTAWALWNRGYPFLESYMVNARILDTDPLYDDMVRWMDSHTSFISFDARGDGQNDPLRQRRAQNPRTQYAGTAFFHLSNSESRMVTTDNPLSSGFHLVPSKGSCFFWFKGTLMHLKLVPTGGPEATKAVSIHGMTRSVATLHSFLEEVRAFTKHQATSYVSVYRIAPGREIPHWSRVTSRPARNISTVILDEDKKEAIMKDIKEYLHPRTRQWYSNHGIPYRRGYLLSGPPGTGKSSLAGAIAGIFELDIYVLGLNDPEISENQLTSLFSRVPSHSVVLVEDVDAAGVNMSRPRKVPTTAPVNTNQFGITGFNHTTQSLAQPVSLSGLLNAIDGVASHEGRVLIMTTNAPESLDRALIRPGRVDLHLKFTLPGRKEFQELFRSMYSGLEEFEEESCSGRDIDALSLQFAAQLPENRFSVAEVQGFILQHKLHPEEACERIGEWIHQRNLDHKQSTRNDQQHSLGTETNIPDNDEHAMDTPSTPPSPERRLNSQEGHMNDEEYTLQQLVHRMDNSECLQTNRQIININSLVDTIDDNFPRSLS</sequence>
<dbReference type="EMBL" id="JAOPJF010000005">
    <property type="protein sequence ID" value="KAK1149051.1"/>
    <property type="molecule type" value="Genomic_DNA"/>
</dbReference>
<name>A0ACC3BEQ7_9EURO</name>
<accession>A0ACC3BEQ7</accession>
<evidence type="ECO:0000313" key="1">
    <source>
        <dbReference type="EMBL" id="KAK1149051.1"/>
    </source>
</evidence>
<gene>
    <name evidence="1" type="ORF">N8T08_007728</name>
</gene>
<comment type="caution">
    <text evidence="1">The sequence shown here is derived from an EMBL/GenBank/DDBJ whole genome shotgun (WGS) entry which is preliminary data.</text>
</comment>
<keyword evidence="2" id="KW-1185">Reference proteome</keyword>
<dbReference type="Proteomes" id="UP001177260">
    <property type="component" value="Unassembled WGS sequence"/>
</dbReference>
<evidence type="ECO:0000313" key="2">
    <source>
        <dbReference type="Proteomes" id="UP001177260"/>
    </source>
</evidence>
<proteinExistence type="predicted"/>
<organism evidence="1 2">
    <name type="scientific">Aspergillus melleus</name>
    <dbReference type="NCBI Taxonomy" id="138277"/>
    <lineage>
        <taxon>Eukaryota</taxon>
        <taxon>Fungi</taxon>
        <taxon>Dikarya</taxon>
        <taxon>Ascomycota</taxon>
        <taxon>Pezizomycotina</taxon>
        <taxon>Eurotiomycetes</taxon>
        <taxon>Eurotiomycetidae</taxon>
        <taxon>Eurotiales</taxon>
        <taxon>Aspergillaceae</taxon>
        <taxon>Aspergillus</taxon>
        <taxon>Aspergillus subgen. Circumdati</taxon>
    </lineage>
</organism>
<reference evidence="1 2" key="1">
    <citation type="journal article" date="2023" name="ACS Omega">
        <title>Identification of the Neoaspergillic Acid Biosynthesis Gene Cluster by Establishing an In Vitro CRISPR-Ribonucleoprotein Genetic System in Aspergillus melleus.</title>
        <authorList>
            <person name="Yuan B."/>
            <person name="Grau M.F."/>
            <person name="Murata R.M."/>
            <person name="Torok T."/>
            <person name="Venkateswaran K."/>
            <person name="Stajich J.E."/>
            <person name="Wang C.C.C."/>
        </authorList>
    </citation>
    <scope>NUCLEOTIDE SEQUENCE [LARGE SCALE GENOMIC DNA]</scope>
    <source>
        <strain evidence="1 2">IMV 1140</strain>
    </source>
</reference>
<protein>
    <submittedName>
        <fullName evidence="1">Uncharacterized protein</fullName>
    </submittedName>
</protein>